<evidence type="ECO:0000313" key="4">
    <source>
        <dbReference type="Proteomes" id="UP000013783"/>
    </source>
</evidence>
<evidence type="ECO:0000313" key="3">
    <source>
        <dbReference type="EMBL" id="EOT69297.1"/>
    </source>
</evidence>
<dbReference type="PANTHER" id="PTHR33442:SF5">
    <property type="entry name" value="BIFUNCTIONAL TRANS-3-HYDROXY-L-PROLINE DEHYDRATASE_2-EPIMERASE"/>
    <property type="match status" value="1"/>
</dbReference>
<reference evidence="3 5" key="2">
    <citation type="submission" date="2013-03" db="EMBL/GenBank/DDBJ databases">
        <title>The Genome Sequence of Enterococcus malodoratus ATCC_43197 (PacBio/Illumina hybrid assembly).</title>
        <authorList>
            <consortium name="The Broad Institute Genomics Platform"/>
            <consortium name="The Broad Institute Genome Sequencing Center for Infectious Disease"/>
            <person name="Earl A."/>
            <person name="Russ C."/>
            <person name="Gilmore M."/>
            <person name="Surin D."/>
            <person name="Walker B."/>
            <person name="Young S."/>
            <person name="Zeng Q."/>
            <person name="Gargeya S."/>
            <person name="Fitzgerald M."/>
            <person name="Haas B."/>
            <person name="Abouelleil A."/>
            <person name="Allen A.W."/>
            <person name="Alvarado L."/>
            <person name="Arachchi H.M."/>
            <person name="Berlin A.M."/>
            <person name="Chapman S.B."/>
            <person name="Gainer-Dewar J."/>
            <person name="Goldberg J."/>
            <person name="Griggs A."/>
            <person name="Gujja S."/>
            <person name="Hansen M."/>
            <person name="Howarth C."/>
            <person name="Imamovic A."/>
            <person name="Ireland A."/>
            <person name="Larimer J."/>
            <person name="McCowan C."/>
            <person name="Murphy C."/>
            <person name="Pearson M."/>
            <person name="Poon T.W."/>
            <person name="Priest M."/>
            <person name="Roberts A."/>
            <person name="Saif S."/>
            <person name="Shea T."/>
            <person name="Sisk P."/>
            <person name="Sykes S."/>
            <person name="Wortman J."/>
            <person name="Nusbaum C."/>
            <person name="Birren B."/>
        </authorList>
    </citation>
    <scope>NUCLEOTIDE SEQUENCE [LARGE SCALE GENOMIC DNA]</scope>
    <source>
        <strain evidence="3 5">ATCC 43197</strain>
    </source>
</reference>
<dbReference type="Proteomes" id="UP000014148">
    <property type="component" value="Unassembled WGS sequence"/>
</dbReference>
<dbReference type="SFLD" id="SFLDS00028">
    <property type="entry name" value="Proline_Racemase"/>
    <property type="match status" value="1"/>
</dbReference>
<protein>
    <recommendedName>
        <fullName evidence="6">Proline racemase</fullName>
    </recommendedName>
</protein>
<dbReference type="AlphaFoldDB" id="R2PC76"/>
<reference evidence="2 4" key="1">
    <citation type="submission" date="2013-02" db="EMBL/GenBank/DDBJ databases">
        <title>The Genome Sequence of Enterococcus malodoratus ATCC_43197.</title>
        <authorList>
            <consortium name="The Broad Institute Genome Sequencing Platform"/>
            <consortium name="The Broad Institute Genome Sequencing Center for Infectious Disease"/>
            <person name="Earl A.M."/>
            <person name="Gilmore M.S."/>
            <person name="Lebreton F."/>
            <person name="Walker B."/>
            <person name="Young S.K."/>
            <person name="Zeng Q."/>
            <person name="Gargeya S."/>
            <person name="Fitzgerald M."/>
            <person name="Haas B."/>
            <person name="Abouelleil A."/>
            <person name="Alvarado L."/>
            <person name="Arachchi H.M."/>
            <person name="Berlin A.M."/>
            <person name="Chapman S.B."/>
            <person name="Dewar J."/>
            <person name="Goldberg J."/>
            <person name="Griggs A."/>
            <person name="Gujja S."/>
            <person name="Hansen M."/>
            <person name="Howarth C."/>
            <person name="Imamovic A."/>
            <person name="Larimer J."/>
            <person name="McCowan C."/>
            <person name="Murphy C."/>
            <person name="Neiman D."/>
            <person name="Pearson M."/>
            <person name="Priest M."/>
            <person name="Roberts A."/>
            <person name="Saif S."/>
            <person name="Shea T."/>
            <person name="Sisk P."/>
            <person name="Sykes S."/>
            <person name="Wortman J."/>
            <person name="Nusbaum C."/>
            <person name="Birren B."/>
        </authorList>
    </citation>
    <scope>NUCLEOTIDE SEQUENCE [LARGE SCALE GENOMIC DNA]</scope>
    <source>
        <strain evidence="2 4">ATCC 43197</strain>
    </source>
</reference>
<evidence type="ECO:0000313" key="5">
    <source>
        <dbReference type="Proteomes" id="UP000014148"/>
    </source>
</evidence>
<dbReference type="GO" id="GO:0047580">
    <property type="term" value="F:4-hydroxyproline epimerase activity"/>
    <property type="evidence" value="ECO:0007669"/>
    <property type="project" value="TreeGrafter"/>
</dbReference>
<dbReference type="RefSeq" id="WP_010739705.1">
    <property type="nucleotide sequence ID" value="NZ_KB946249.1"/>
</dbReference>
<organism evidence="2 4">
    <name type="scientific">Enterococcus malodoratus ATCC 43197</name>
    <dbReference type="NCBI Taxonomy" id="1158601"/>
    <lineage>
        <taxon>Bacteria</taxon>
        <taxon>Bacillati</taxon>
        <taxon>Bacillota</taxon>
        <taxon>Bacilli</taxon>
        <taxon>Lactobacillales</taxon>
        <taxon>Enterococcaceae</taxon>
        <taxon>Enterococcus</taxon>
    </lineage>
</organism>
<name>R2PC76_9ENTE</name>
<dbReference type="OrthoDB" id="181267at2"/>
<dbReference type="InterPro" id="IPR008794">
    <property type="entry name" value="Pro_racemase_fam"/>
</dbReference>
<evidence type="ECO:0008006" key="6">
    <source>
        <dbReference type="Google" id="ProtNLM"/>
    </source>
</evidence>
<sequence>MSRNKQVTINPEHFEASFKVIDAHTQGEFTRIVYDGFPEPVGKTMLEKKHYVSDNYDHYRRALMDEPRGHKDMFGSLWTEPVNPAADFGAIFMDGTGYLPMCGHGSMGSATAAVETGIVKATEPYTNVTIDAPAGLIRAKVKVEQGKAKAVSITNVPSFLYQENLEIQIEGGKIKYDIAFAGNFVALINVEQLGINVAKDNLTELVELGIKLLTAINAEISVNHPQLAINEVGTCNFYERIESEETDYKNVVIFGNHQADRSPSGSGTSALLAMLYAKGKLELKEMFINESIIGSRFEGILLAEKQVDEYTAVIPQITGSSNITGLATYLIDPDDRLKYGFQLN</sequence>
<comment type="caution">
    <text evidence="2">The sequence shown here is derived from an EMBL/GenBank/DDBJ whole genome shotgun (WGS) entry which is preliminary data.</text>
</comment>
<dbReference type="EMBL" id="ASWA01000002">
    <property type="protein sequence ID" value="EOT69297.1"/>
    <property type="molecule type" value="Genomic_DNA"/>
</dbReference>
<keyword evidence="5" id="KW-1185">Reference proteome</keyword>
<dbReference type="Gene3D" id="3.10.310.10">
    <property type="entry name" value="Diaminopimelate Epimerase, Chain A, domain 1"/>
    <property type="match status" value="2"/>
</dbReference>
<dbReference type="Proteomes" id="UP000013783">
    <property type="component" value="Unassembled WGS sequence"/>
</dbReference>
<evidence type="ECO:0000256" key="1">
    <source>
        <dbReference type="ARBA" id="ARBA00007529"/>
    </source>
</evidence>
<dbReference type="FunFam" id="3.10.310.10:FF:000003">
    <property type="entry name" value="Proline racemase"/>
    <property type="match status" value="1"/>
</dbReference>
<dbReference type="PATRIC" id="fig|1158601.3.peg.800"/>
<dbReference type="SUPFAM" id="SSF54506">
    <property type="entry name" value="Diaminopimelate epimerase-like"/>
    <property type="match status" value="1"/>
</dbReference>
<dbReference type="EMBL" id="AJAK01000007">
    <property type="protein sequence ID" value="EOH80788.1"/>
    <property type="molecule type" value="Genomic_DNA"/>
</dbReference>
<evidence type="ECO:0000313" key="2">
    <source>
        <dbReference type="EMBL" id="EOH80788.1"/>
    </source>
</evidence>
<comment type="similarity">
    <text evidence="1">Belongs to the proline racemase family.</text>
</comment>
<dbReference type="STRING" id="71451.RV07_GL001050"/>
<dbReference type="Pfam" id="PF05544">
    <property type="entry name" value="Pro_racemase"/>
    <property type="match status" value="1"/>
</dbReference>
<dbReference type="PIRSF" id="PIRSF029792">
    <property type="entry name" value="Pro_racemase"/>
    <property type="match status" value="1"/>
</dbReference>
<dbReference type="eggNOG" id="COG3938">
    <property type="taxonomic scope" value="Bacteria"/>
</dbReference>
<gene>
    <name evidence="3" type="ORF">I585_00760</name>
    <name evidence="2" type="ORF">UAI_00829</name>
</gene>
<proteinExistence type="inferred from homology"/>
<accession>R2PC76</accession>
<dbReference type="PANTHER" id="PTHR33442">
    <property type="entry name" value="TRANS-3-HYDROXY-L-PROLINE DEHYDRATASE"/>
    <property type="match status" value="1"/>
</dbReference>